<proteinExistence type="predicted"/>
<dbReference type="RefSeq" id="WP_146871428.1">
    <property type="nucleotide sequence ID" value="NZ_VJWE01000014.1"/>
</dbReference>
<gene>
    <name evidence="1" type="ORF">ATF69_2983</name>
</gene>
<protein>
    <recommendedName>
        <fullName evidence="3">NHL repeat-containing protein</fullName>
    </recommendedName>
</protein>
<dbReference type="AlphaFoldDB" id="A0A561XKF2"/>
<dbReference type="EMBL" id="VJWE01000014">
    <property type="protein sequence ID" value="TWG36595.1"/>
    <property type="molecule type" value="Genomic_DNA"/>
</dbReference>
<dbReference type="InterPro" id="IPR010620">
    <property type="entry name" value="SBBP_repeat"/>
</dbReference>
<dbReference type="GeneID" id="51112037"/>
<comment type="caution">
    <text evidence="1">The sequence shown here is derived from an EMBL/GenBank/DDBJ whole genome shotgun (WGS) entry which is preliminary data.</text>
</comment>
<dbReference type="Proteomes" id="UP000321485">
    <property type="component" value="Unassembled WGS sequence"/>
</dbReference>
<sequence length="701" mass="71456">MSLLAGSTDGLGNQDGAATVARFSKDIKGLAVSPSGDVVIADAGNNAIRKISTTGQVSTVAGGGVTNISIYATPIVNYADGTGTAAQFGAPEAVAVDSAGNTYVADTKNHVVRKIDAAGKATTLAGQPGKCGNADGSAPAATFCNPSSIAVDGAGTVYVAEMGSANGRISQVSGNPIRKISATGEVTTVVFKASQMPSRQHFSGGAYVYFYIPVRLAVDAGGTLYVADPNDHVVRKFEPNGQVTVLAGTVSENNAGYMDGAGTAAKFHGLDAIALDRQNQAYVLDGDGVNKRIRRVGSDGTVSTIVQSPRCSMFETLGQSPCSATHLAVDAAGGLLVNEFGSMDGSAYVTYSSVRRFTADGLTSSVVAGSLSGFGALDGTGGAARFALPTGLAFGKGGTLYAADSLNHTLRTISAEGVTRTIGVPTQSCYRAEPGRVTETSFCYVTTLALDGAENLYVPTGNRIMKVTPAGDVSLLVDLTAWVYSPGGAGYDQVQGIALDSAGNVYVAMETSGVIFKISPTGQPVVFAGSLHVRGHADGQGSAARFSALGNMTTDASGNFYVVDGKDYPSQGIGPTVRKITPEGVVSTIAGKADAAPGWVDGARDVARFRVADEPLISSLQSAQLAVDGSGNVYITDPITSVIRKIAAADGQVSTLVGQPGRYGFTAGPLPGMVNRPVGIAVRNSTLYISMPNAVVQVHLP</sequence>
<evidence type="ECO:0008006" key="3">
    <source>
        <dbReference type="Google" id="ProtNLM"/>
    </source>
</evidence>
<reference evidence="1 2" key="1">
    <citation type="journal article" date="2015" name="Stand. Genomic Sci.">
        <title>Genomic Encyclopedia of Bacterial and Archaeal Type Strains, Phase III: the genomes of soil and plant-associated and newly described type strains.</title>
        <authorList>
            <person name="Whitman W.B."/>
            <person name="Woyke T."/>
            <person name="Klenk H.P."/>
            <person name="Zhou Y."/>
            <person name="Lilburn T.G."/>
            <person name="Beck B.J."/>
            <person name="De Vos P."/>
            <person name="Vandamme P."/>
            <person name="Eisen J.A."/>
            <person name="Garrity G."/>
            <person name="Hugenholtz P."/>
            <person name="Kyrpides N.C."/>
        </authorList>
    </citation>
    <scope>NUCLEOTIDE SEQUENCE [LARGE SCALE GENOMIC DNA]</scope>
    <source>
        <strain evidence="1 2">DSM 64</strain>
    </source>
</reference>
<dbReference type="Gene3D" id="2.120.10.30">
    <property type="entry name" value="TolB, C-terminal domain"/>
    <property type="match status" value="6"/>
</dbReference>
<dbReference type="Pfam" id="PF06739">
    <property type="entry name" value="SBBP"/>
    <property type="match status" value="1"/>
</dbReference>
<dbReference type="PANTHER" id="PTHR13833:SF71">
    <property type="entry name" value="NHL DOMAIN-CONTAINING PROTEIN"/>
    <property type="match status" value="1"/>
</dbReference>
<organism evidence="1 2">
    <name type="scientific">Acidovorax delafieldii</name>
    <name type="common">Pseudomonas delafieldii</name>
    <dbReference type="NCBI Taxonomy" id="47920"/>
    <lineage>
        <taxon>Bacteria</taxon>
        <taxon>Pseudomonadati</taxon>
        <taxon>Pseudomonadota</taxon>
        <taxon>Betaproteobacteria</taxon>
        <taxon>Burkholderiales</taxon>
        <taxon>Comamonadaceae</taxon>
        <taxon>Acidovorax</taxon>
    </lineage>
</organism>
<name>A0A561XKF2_ACIDE</name>
<accession>A0A561XKF2</accession>
<dbReference type="SUPFAM" id="SSF101898">
    <property type="entry name" value="NHL repeat"/>
    <property type="match status" value="2"/>
</dbReference>
<evidence type="ECO:0000313" key="2">
    <source>
        <dbReference type="Proteomes" id="UP000321485"/>
    </source>
</evidence>
<evidence type="ECO:0000313" key="1">
    <source>
        <dbReference type="EMBL" id="TWG36595.1"/>
    </source>
</evidence>
<dbReference type="InterPro" id="IPR011042">
    <property type="entry name" value="6-blade_b-propeller_TolB-like"/>
</dbReference>
<dbReference type="PANTHER" id="PTHR13833">
    <property type="match status" value="1"/>
</dbReference>